<dbReference type="EMBL" id="JAWCUI010000017">
    <property type="protein sequence ID" value="KAL1897874.1"/>
    <property type="molecule type" value="Genomic_DNA"/>
</dbReference>
<comment type="similarity">
    <text evidence="1">Belongs to the DeSI family.</text>
</comment>
<accession>A0ABR3ZEC2</accession>
<gene>
    <name evidence="6" type="ORF">Sste5346_003726</name>
</gene>
<evidence type="ECO:0000259" key="5">
    <source>
        <dbReference type="PROSITE" id="PS51858"/>
    </source>
</evidence>
<organism evidence="6 7">
    <name type="scientific">Sporothrix stenoceras</name>
    <dbReference type="NCBI Taxonomy" id="5173"/>
    <lineage>
        <taxon>Eukaryota</taxon>
        <taxon>Fungi</taxon>
        <taxon>Dikarya</taxon>
        <taxon>Ascomycota</taxon>
        <taxon>Pezizomycotina</taxon>
        <taxon>Sordariomycetes</taxon>
        <taxon>Sordariomycetidae</taxon>
        <taxon>Ophiostomatales</taxon>
        <taxon>Ophiostomataceae</taxon>
        <taxon>Sporothrix</taxon>
    </lineage>
</organism>
<dbReference type="PANTHER" id="PTHR12378:SF80">
    <property type="entry name" value="IP06716P-RELATED"/>
    <property type="match status" value="1"/>
</dbReference>
<feature type="compositionally biased region" description="Polar residues" evidence="4">
    <location>
        <begin position="242"/>
        <end position="259"/>
    </location>
</feature>
<dbReference type="SMART" id="SM01179">
    <property type="entry name" value="DUF862"/>
    <property type="match status" value="1"/>
</dbReference>
<protein>
    <recommendedName>
        <fullName evidence="5">PPPDE domain-containing protein</fullName>
    </recommendedName>
</protein>
<feature type="domain" description="PPPDE" evidence="5">
    <location>
        <begin position="24"/>
        <end position="166"/>
    </location>
</feature>
<sequence>MAPKKHRKTSSRPSHRSTLSLQKTEIVINVYDLLTPSRWSSLLWHMGTSLLHSGVVINGREYAYGGHDRRGVTGVYWTKPRTEPPGGTFRCEILQGFTLATTAEIDTIIRSASEEFYGPSYNLLTKNCNHFTAYLCRKLTGRPGPAWLNRAASIGLALPCVVPREWVDPPEFESADGELLRQGGSGSGGSGSSSDGGGYEDSYSEYGDDDYDDDDAHGERTSMLRRHSSSQHQVHLVGLDSPSASARNSMSGTRSTRASNEYHPEPFEEGDADVQTGRRSGSGSGSGGKGKGRPSMSRDSAGNALPPSERVPSM</sequence>
<proteinExistence type="inferred from homology"/>
<feature type="compositionally biased region" description="Gly residues" evidence="4">
    <location>
        <begin position="280"/>
        <end position="289"/>
    </location>
</feature>
<dbReference type="PANTHER" id="PTHR12378">
    <property type="entry name" value="DESUMOYLATING ISOPEPTIDASE"/>
    <property type="match status" value="1"/>
</dbReference>
<feature type="region of interest" description="Disordered" evidence="4">
    <location>
        <begin position="175"/>
        <end position="314"/>
    </location>
</feature>
<feature type="compositionally biased region" description="Gly residues" evidence="4">
    <location>
        <begin position="183"/>
        <end position="199"/>
    </location>
</feature>
<dbReference type="PROSITE" id="PS51858">
    <property type="entry name" value="PPPDE"/>
    <property type="match status" value="1"/>
</dbReference>
<keyword evidence="3" id="KW-0378">Hydrolase</keyword>
<evidence type="ECO:0000256" key="3">
    <source>
        <dbReference type="ARBA" id="ARBA00022801"/>
    </source>
</evidence>
<dbReference type="InterPro" id="IPR042266">
    <property type="entry name" value="PPPDE_sf"/>
</dbReference>
<name>A0ABR3ZEC2_9PEZI</name>
<reference evidence="6 7" key="1">
    <citation type="journal article" date="2024" name="IMA Fungus">
        <title>IMA Genome - F19 : A genome assembly and annotation guide to empower mycologists, including annotated draft genome sequences of Ceratocystis pirilliformis, Diaporthe australafricana, Fusarium ophioides, Paecilomyces lecythidis, and Sporothrix stenoceras.</title>
        <authorList>
            <person name="Aylward J."/>
            <person name="Wilson A.M."/>
            <person name="Visagie C.M."/>
            <person name="Spraker J."/>
            <person name="Barnes I."/>
            <person name="Buitendag C."/>
            <person name="Ceriani C."/>
            <person name="Del Mar Angel L."/>
            <person name="du Plessis D."/>
            <person name="Fuchs T."/>
            <person name="Gasser K."/>
            <person name="Kramer D."/>
            <person name="Li W."/>
            <person name="Munsamy K."/>
            <person name="Piso A."/>
            <person name="Price J.L."/>
            <person name="Sonnekus B."/>
            <person name="Thomas C."/>
            <person name="van der Nest A."/>
            <person name="van Dijk A."/>
            <person name="van Heerden A."/>
            <person name="van Vuuren N."/>
            <person name="Yilmaz N."/>
            <person name="Duong T.A."/>
            <person name="van der Merwe N.A."/>
            <person name="Wingfield M.J."/>
            <person name="Wingfield B.D."/>
        </authorList>
    </citation>
    <scope>NUCLEOTIDE SEQUENCE [LARGE SCALE GENOMIC DNA]</scope>
    <source>
        <strain evidence="6 7">CMW 5346</strain>
    </source>
</reference>
<evidence type="ECO:0000256" key="1">
    <source>
        <dbReference type="ARBA" id="ARBA00008140"/>
    </source>
</evidence>
<evidence type="ECO:0000313" key="7">
    <source>
        <dbReference type="Proteomes" id="UP001583186"/>
    </source>
</evidence>
<keyword evidence="2" id="KW-0645">Protease</keyword>
<evidence type="ECO:0000256" key="2">
    <source>
        <dbReference type="ARBA" id="ARBA00022670"/>
    </source>
</evidence>
<dbReference type="InterPro" id="IPR008580">
    <property type="entry name" value="PPPDE_dom"/>
</dbReference>
<comment type="caution">
    <text evidence="6">The sequence shown here is derived from an EMBL/GenBank/DDBJ whole genome shotgun (WGS) entry which is preliminary data.</text>
</comment>
<dbReference type="Gene3D" id="3.90.1720.30">
    <property type="entry name" value="PPPDE domains"/>
    <property type="match status" value="1"/>
</dbReference>
<evidence type="ECO:0000313" key="6">
    <source>
        <dbReference type="EMBL" id="KAL1897874.1"/>
    </source>
</evidence>
<evidence type="ECO:0000256" key="4">
    <source>
        <dbReference type="SAM" id="MobiDB-lite"/>
    </source>
</evidence>
<dbReference type="Pfam" id="PF05903">
    <property type="entry name" value="Peptidase_C97"/>
    <property type="match status" value="1"/>
</dbReference>
<feature type="compositionally biased region" description="Acidic residues" evidence="4">
    <location>
        <begin position="202"/>
        <end position="216"/>
    </location>
</feature>
<keyword evidence="7" id="KW-1185">Reference proteome</keyword>
<dbReference type="Proteomes" id="UP001583186">
    <property type="component" value="Unassembled WGS sequence"/>
</dbReference>